<proteinExistence type="predicted"/>
<gene>
    <name evidence="3" type="ORF">CYCCA115_LOCUS8143</name>
</gene>
<dbReference type="GO" id="GO:0004523">
    <property type="term" value="F:RNA-DNA hybrid ribonuclease activity"/>
    <property type="evidence" value="ECO:0007669"/>
    <property type="project" value="InterPro"/>
</dbReference>
<protein>
    <recommendedName>
        <fullName evidence="2">RNase H type-1 domain-containing protein</fullName>
    </recommendedName>
</protein>
<dbReference type="InterPro" id="IPR036397">
    <property type="entry name" value="RNaseH_sf"/>
</dbReference>
<dbReference type="GO" id="GO:0003676">
    <property type="term" value="F:nucleic acid binding"/>
    <property type="evidence" value="ECO:0007669"/>
    <property type="project" value="InterPro"/>
</dbReference>
<feature type="domain" description="RNase H type-1" evidence="2">
    <location>
        <begin position="116"/>
        <end position="179"/>
    </location>
</feature>
<feature type="signal peptide" evidence="1">
    <location>
        <begin position="1"/>
        <end position="18"/>
    </location>
</feature>
<dbReference type="AlphaFoldDB" id="A0AAD2CYX5"/>
<dbReference type="Gene3D" id="3.30.420.10">
    <property type="entry name" value="Ribonuclease H-like superfamily/Ribonuclease H"/>
    <property type="match status" value="1"/>
</dbReference>
<keyword evidence="1" id="KW-0732">Signal</keyword>
<dbReference type="EMBL" id="CAKOGP040001112">
    <property type="protein sequence ID" value="CAJ1942832.1"/>
    <property type="molecule type" value="Genomic_DNA"/>
</dbReference>
<dbReference type="InterPro" id="IPR002156">
    <property type="entry name" value="RNaseH_domain"/>
</dbReference>
<dbReference type="InterPro" id="IPR012337">
    <property type="entry name" value="RNaseH-like_sf"/>
</dbReference>
<dbReference type="Pfam" id="PF13456">
    <property type="entry name" value="RVT_3"/>
    <property type="match status" value="1"/>
</dbReference>
<sequence length="376" mass="42691">MHLELAWKIVSAWILVLQFDGSFRPPKDPGYPTVAAKMATCAACFFFVSDLHDACDPVTIVLGSRFLPITMDMTSAHAEYEGLLLGLEWLSKHSQSVLSSDYVFSTTTITTPDQTQKLIIQGDCKAVIDQLSGKSISWKLQKEHDQAMKFLNDFSHYFDSIDFDHIPRKENVLSDSLCSNTMLAVESFHYQRCCMVLDGALLLGNEKHQSHHVSSFQRYINSDTSLIRNSLRPFLLSRMLKLAEEHNDYQSMLQIGEYVFTEAKQFTIEKDKEAVWKSTGVANQVNGLRGMGRKKKAAALERKHRILLKSHNAIPLESQNEPVENSVMPWDSTIDEAWLPLLNNWSQHATQQQSWIETNGSTIWSQLHAPISPEED</sequence>
<dbReference type="SUPFAM" id="SSF53098">
    <property type="entry name" value="Ribonuclease H-like"/>
    <property type="match status" value="1"/>
</dbReference>
<feature type="chain" id="PRO_5042252136" description="RNase H type-1 domain-containing protein" evidence="1">
    <location>
        <begin position="19"/>
        <end position="376"/>
    </location>
</feature>
<comment type="caution">
    <text evidence="3">The sequence shown here is derived from an EMBL/GenBank/DDBJ whole genome shotgun (WGS) entry which is preliminary data.</text>
</comment>
<name>A0AAD2CYX5_9STRA</name>
<dbReference type="Proteomes" id="UP001295423">
    <property type="component" value="Unassembled WGS sequence"/>
</dbReference>
<keyword evidence="4" id="KW-1185">Reference proteome</keyword>
<evidence type="ECO:0000259" key="2">
    <source>
        <dbReference type="Pfam" id="PF13456"/>
    </source>
</evidence>
<reference evidence="3" key="1">
    <citation type="submission" date="2023-08" db="EMBL/GenBank/DDBJ databases">
        <authorList>
            <person name="Audoor S."/>
            <person name="Bilcke G."/>
        </authorList>
    </citation>
    <scope>NUCLEOTIDE SEQUENCE</scope>
</reference>
<evidence type="ECO:0000256" key="1">
    <source>
        <dbReference type="SAM" id="SignalP"/>
    </source>
</evidence>
<evidence type="ECO:0000313" key="3">
    <source>
        <dbReference type="EMBL" id="CAJ1942832.1"/>
    </source>
</evidence>
<accession>A0AAD2CYX5</accession>
<organism evidence="3 4">
    <name type="scientific">Cylindrotheca closterium</name>
    <dbReference type="NCBI Taxonomy" id="2856"/>
    <lineage>
        <taxon>Eukaryota</taxon>
        <taxon>Sar</taxon>
        <taxon>Stramenopiles</taxon>
        <taxon>Ochrophyta</taxon>
        <taxon>Bacillariophyta</taxon>
        <taxon>Bacillariophyceae</taxon>
        <taxon>Bacillariophycidae</taxon>
        <taxon>Bacillariales</taxon>
        <taxon>Bacillariaceae</taxon>
        <taxon>Cylindrotheca</taxon>
    </lineage>
</organism>
<evidence type="ECO:0000313" key="4">
    <source>
        <dbReference type="Proteomes" id="UP001295423"/>
    </source>
</evidence>